<proteinExistence type="predicted"/>
<keyword evidence="3" id="KW-0175">Coiled coil</keyword>
<dbReference type="OMA" id="FKPKGMC"/>
<dbReference type="InterPro" id="IPR001452">
    <property type="entry name" value="SH3_domain"/>
</dbReference>
<feature type="compositionally biased region" description="Low complexity" evidence="4">
    <location>
        <begin position="571"/>
        <end position="580"/>
    </location>
</feature>
<feature type="compositionally biased region" description="Polar residues" evidence="4">
    <location>
        <begin position="243"/>
        <end position="259"/>
    </location>
</feature>
<dbReference type="SUPFAM" id="SSF50044">
    <property type="entry name" value="SH3-domain"/>
    <property type="match status" value="1"/>
</dbReference>
<dbReference type="eggNOG" id="KOG1118">
    <property type="taxonomic scope" value="Eukaryota"/>
</dbReference>
<dbReference type="InParanoid" id="G4TIY9"/>
<dbReference type="SUPFAM" id="SSF103657">
    <property type="entry name" value="BAR/IMD domain-like"/>
    <property type="match status" value="1"/>
</dbReference>
<dbReference type="Gene3D" id="1.20.1270.60">
    <property type="entry name" value="Arfaptin homology (AH) domain/BAR domain"/>
    <property type="match status" value="1"/>
</dbReference>
<feature type="compositionally biased region" description="Polar residues" evidence="4">
    <location>
        <begin position="359"/>
        <end position="372"/>
    </location>
</feature>
<feature type="compositionally biased region" description="Polar residues" evidence="4">
    <location>
        <begin position="268"/>
        <end position="302"/>
    </location>
</feature>
<evidence type="ECO:0000259" key="5">
    <source>
        <dbReference type="PROSITE" id="PS50002"/>
    </source>
</evidence>
<comment type="caution">
    <text evidence="7">The sequence shown here is derived from an EMBL/GenBank/DDBJ whole genome shotgun (WGS) entry which is preliminary data.</text>
</comment>
<protein>
    <recommendedName>
        <fullName evidence="9">BAR-domain-containing protein</fullName>
    </recommendedName>
</protein>
<accession>G4TIY9</accession>
<feature type="domain" description="BAR" evidence="6">
    <location>
        <begin position="14"/>
        <end position="237"/>
    </location>
</feature>
<evidence type="ECO:0000256" key="2">
    <source>
        <dbReference type="PROSITE-ProRule" id="PRU00192"/>
    </source>
</evidence>
<dbReference type="Gene3D" id="2.30.30.40">
    <property type="entry name" value="SH3 Domains"/>
    <property type="match status" value="1"/>
</dbReference>
<dbReference type="Proteomes" id="UP000007148">
    <property type="component" value="Unassembled WGS sequence"/>
</dbReference>
<keyword evidence="1 2" id="KW-0728">SH3 domain</keyword>
<feature type="compositionally biased region" description="Pro residues" evidence="4">
    <location>
        <begin position="460"/>
        <end position="469"/>
    </location>
</feature>
<dbReference type="HOGENOM" id="CLU_008936_0_0_1"/>
<evidence type="ECO:0008006" key="9">
    <source>
        <dbReference type="Google" id="ProtNLM"/>
    </source>
</evidence>
<feature type="compositionally biased region" description="Polar residues" evidence="4">
    <location>
        <begin position="496"/>
        <end position="510"/>
    </location>
</feature>
<evidence type="ECO:0000256" key="1">
    <source>
        <dbReference type="ARBA" id="ARBA00022443"/>
    </source>
</evidence>
<dbReference type="Pfam" id="PF00018">
    <property type="entry name" value="SH3_1"/>
    <property type="match status" value="1"/>
</dbReference>
<evidence type="ECO:0000313" key="7">
    <source>
        <dbReference type="EMBL" id="CCA71296.1"/>
    </source>
</evidence>
<evidence type="ECO:0000256" key="3">
    <source>
        <dbReference type="SAM" id="Coils"/>
    </source>
</evidence>
<dbReference type="InterPro" id="IPR004148">
    <property type="entry name" value="BAR_dom"/>
</dbReference>
<dbReference type="CDD" id="cd00174">
    <property type="entry name" value="SH3"/>
    <property type="match status" value="1"/>
</dbReference>
<dbReference type="GO" id="GO:0005737">
    <property type="term" value="C:cytoplasm"/>
    <property type="evidence" value="ECO:0007669"/>
    <property type="project" value="InterPro"/>
</dbReference>
<gene>
    <name evidence="7" type="ORF">PIIN_05235</name>
</gene>
<evidence type="ECO:0000313" key="8">
    <source>
        <dbReference type="Proteomes" id="UP000007148"/>
    </source>
</evidence>
<dbReference type="EMBL" id="CAFZ01000113">
    <property type="protein sequence ID" value="CCA71296.1"/>
    <property type="molecule type" value="Genomic_DNA"/>
</dbReference>
<dbReference type="PROSITE" id="PS51021">
    <property type="entry name" value="BAR"/>
    <property type="match status" value="1"/>
</dbReference>
<dbReference type="FunCoup" id="G4TIY9">
    <property type="interactions" value="338"/>
</dbReference>
<dbReference type="AlphaFoldDB" id="G4TIY9"/>
<dbReference type="SMART" id="SM00326">
    <property type="entry name" value="SH3"/>
    <property type="match status" value="1"/>
</dbReference>
<name>G4TIY9_SERID</name>
<feature type="compositionally biased region" description="Basic and acidic residues" evidence="4">
    <location>
        <begin position="324"/>
        <end position="336"/>
    </location>
</feature>
<dbReference type="InterPro" id="IPR036028">
    <property type="entry name" value="SH3-like_dom_sf"/>
</dbReference>
<feature type="compositionally biased region" description="Basic and acidic residues" evidence="4">
    <location>
        <begin position="520"/>
        <end position="538"/>
    </location>
</feature>
<organism evidence="7 8">
    <name type="scientific">Serendipita indica (strain DSM 11827)</name>
    <name type="common">Root endophyte fungus</name>
    <name type="synonym">Piriformospora indica</name>
    <dbReference type="NCBI Taxonomy" id="1109443"/>
    <lineage>
        <taxon>Eukaryota</taxon>
        <taxon>Fungi</taxon>
        <taxon>Dikarya</taxon>
        <taxon>Basidiomycota</taxon>
        <taxon>Agaricomycotina</taxon>
        <taxon>Agaricomycetes</taxon>
        <taxon>Sebacinales</taxon>
        <taxon>Serendipitaceae</taxon>
        <taxon>Serendipita</taxon>
    </lineage>
</organism>
<feature type="coiled-coil region" evidence="3">
    <location>
        <begin position="158"/>
        <end position="194"/>
    </location>
</feature>
<evidence type="ECO:0000256" key="4">
    <source>
        <dbReference type="SAM" id="MobiDB-lite"/>
    </source>
</evidence>
<feature type="region of interest" description="Disordered" evidence="4">
    <location>
        <begin position="440"/>
        <end position="626"/>
    </location>
</feature>
<dbReference type="PROSITE" id="PS50002">
    <property type="entry name" value="SH3"/>
    <property type="match status" value="1"/>
</dbReference>
<dbReference type="PRINTS" id="PR00452">
    <property type="entry name" value="SH3DOMAIN"/>
</dbReference>
<feature type="compositionally biased region" description="Basic and acidic residues" evidence="4">
    <location>
        <begin position="611"/>
        <end position="622"/>
    </location>
</feature>
<feature type="domain" description="SH3" evidence="5">
    <location>
        <begin position="388"/>
        <end position="446"/>
    </location>
</feature>
<feature type="region of interest" description="Disordered" evidence="4">
    <location>
        <begin position="242"/>
        <end position="386"/>
    </location>
</feature>
<sequence>MASKQLGKLRQWAGEKIASEKKTIATEEFKEVEIEVERRRIGLDVIYENSRSYYNYLTKKREVNDPDQKLSAMEAMGRVMVSHGEEFGPDSAYGHGLSALGNAHIKVAAQQDEFADAFNSLYLTRLESSIEEIALFYALRKKLKSRRLAYDAAVSQSQKQFKREKEKADAEEEVAKARARFEEMSEEVRAQVERIQDGEMDQFRDLGRLLNLEYKFVEGWLNQLKEIKADWPNDSDVYRIAAPQSQGPTHILQPASSSKSAREEETVSDSSGPPQRPAQHQRTTSVATTNSQGRKSSMSTWASAAVGSLLRKEKSSNFEELNDDDKKQEDTAHGKNDQSAPTLKRTKSGRVVPPPPRSRAQSTMSEALSSKHNSPRLPLRSLPPEKPIALKTRRALYAFSGANDELNLEVGDEITVISEPSETWWMGECKGKRGLFPVNYTEDAPKRPPLPARPSNLSKPGPPDPPAPRSRPNSISVARNLSPDWTDEPFGDHHSAQTPAHSPDYRQTTFNRDESDDEGERLLSNRETSDQQTREDAGTRNASKSSPGTAVRQLRRSLSGKKAAPPPPPSRRSNSASVARLPSSDSPGGSPFLLPTNPTSQWEPSTSNAAHGREYSDSKSPFEEGDSTSFNNFSLTTKCRTCSCEDFQQNRFKKDGYCNTCFHSHI</sequence>
<dbReference type="OrthoDB" id="10263741at2759"/>
<keyword evidence="8" id="KW-1185">Reference proteome</keyword>
<feature type="compositionally biased region" description="Polar residues" evidence="4">
    <location>
        <begin position="596"/>
        <end position="609"/>
    </location>
</feature>
<dbReference type="SMART" id="SM00721">
    <property type="entry name" value="BAR"/>
    <property type="match status" value="1"/>
</dbReference>
<dbReference type="Pfam" id="PF03114">
    <property type="entry name" value="BAR"/>
    <property type="match status" value="1"/>
</dbReference>
<dbReference type="InterPro" id="IPR027267">
    <property type="entry name" value="AH/BAR_dom_sf"/>
</dbReference>
<reference evidence="7 8" key="1">
    <citation type="journal article" date="2011" name="PLoS Pathog.">
        <title>Endophytic Life Strategies Decoded by Genome and Transcriptome Analyses of the Mutualistic Root Symbiont Piriformospora indica.</title>
        <authorList>
            <person name="Zuccaro A."/>
            <person name="Lahrmann U."/>
            <person name="Guldener U."/>
            <person name="Langen G."/>
            <person name="Pfiffi S."/>
            <person name="Biedenkopf D."/>
            <person name="Wong P."/>
            <person name="Samans B."/>
            <person name="Grimm C."/>
            <person name="Basiewicz M."/>
            <person name="Murat C."/>
            <person name="Martin F."/>
            <person name="Kogel K.H."/>
        </authorList>
    </citation>
    <scope>NUCLEOTIDE SEQUENCE [LARGE SCALE GENOMIC DNA]</scope>
    <source>
        <strain evidence="7 8">DSM 11827</strain>
    </source>
</reference>
<evidence type="ECO:0000259" key="6">
    <source>
        <dbReference type="PROSITE" id="PS51021"/>
    </source>
</evidence>
<dbReference type="STRING" id="1109443.G4TIY9"/>